<dbReference type="InterPro" id="IPR006037">
    <property type="entry name" value="RCK_C"/>
</dbReference>
<dbReference type="RefSeq" id="WP_185624022.1">
    <property type="nucleotide sequence ID" value="NZ_JABGBW010000002.1"/>
</dbReference>
<sequence>MKQYIIIGAGRFGTSLAMSLAELGQEVMVIDNNEEVIQALSESLDNVAIVDAADEISMRSIGLGNFDVAIVAIGTNLRASIMATLLAKEFGVPFVISKATDNLQAEVLRKIGADRVVFPEHDMGVKLAKGISFNNIVDYMELDKNHSIYEVTVPKSWIGKNLIDLSVRGKYSINVVGVKGKDEFEVPANPKRIFEEGDIIVVAGKNKILEEIALLKIEESRF</sequence>
<dbReference type="SUPFAM" id="SSF51735">
    <property type="entry name" value="NAD(P)-binding Rossmann-fold domains"/>
    <property type="match status" value="1"/>
</dbReference>
<accession>A0ABR6TL09</accession>
<dbReference type="SUPFAM" id="SSF116726">
    <property type="entry name" value="TrkA C-terminal domain-like"/>
    <property type="match status" value="1"/>
</dbReference>
<comment type="caution">
    <text evidence="3">The sequence shown here is derived from an EMBL/GenBank/DDBJ whole genome shotgun (WGS) entry which is preliminary data.</text>
</comment>
<dbReference type="PROSITE" id="PS51202">
    <property type="entry name" value="RCK_C"/>
    <property type="match status" value="1"/>
</dbReference>
<reference evidence="3 4" key="1">
    <citation type="submission" date="2020-05" db="EMBL/GenBank/DDBJ databases">
        <title>Draft genome of xy-202 and genomic insight in genome of the genus Peptostreptococcus.</title>
        <authorList>
            <person name="Zhang Z."/>
        </authorList>
    </citation>
    <scope>NUCLEOTIDE SEQUENCE [LARGE SCALE GENOMIC DNA]</scope>
    <source>
        <strain evidence="3 4">DSM 27025</strain>
    </source>
</reference>
<gene>
    <name evidence="3" type="ORF">HLB29_04860</name>
</gene>
<dbReference type="PANTHER" id="PTHR43833">
    <property type="entry name" value="POTASSIUM CHANNEL PROTEIN 2-RELATED-RELATED"/>
    <property type="match status" value="1"/>
</dbReference>
<proteinExistence type="predicted"/>
<dbReference type="Proteomes" id="UP000713904">
    <property type="component" value="Unassembled WGS sequence"/>
</dbReference>
<keyword evidence="4" id="KW-1185">Reference proteome</keyword>
<feature type="domain" description="RCK C-terminal" evidence="2">
    <location>
        <begin position="134"/>
        <end position="218"/>
    </location>
</feature>
<dbReference type="InterPro" id="IPR036721">
    <property type="entry name" value="RCK_C_sf"/>
</dbReference>
<dbReference type="EMBL" id="JABGBW010000002">
    <property type="protein sequence ID" value="MBC2576010.1"/>
    <property type="molecule type" value="Genomic_DNA"/>
</dbReference>
<evidence type="ECO:0000313" key="3">
    <source>
        <dbReference type="EMBL" id="MBC2576010.1"/>
    </source>
</evidence>
<evidence type="ECO:0000259" key="2">
    <source>
        <dbReference type="PROSITE" id="PS51202"/>
    </source>
</evidence>
<dbReference type="InterPro" id="IPR003148">
    <property type="entry name" value="RCK_N"/>
</dbReference>
<evidence type="ECO:0000259" key="1">
    <source>
        <dbReference type="PROSITE" id="PS51201"/>
    </source>
</evidence>
<dbReference type="Pfam" id="PF02080">
    <property type="entry name" value="TrkA_C"/>
    <property type="match status" value="1"/>
</dbReference>
<organism evidence="3 4">
    <name type="scientific">Peptostreptococcus canis</name>
    <dbReference type="NCBI Taxonomy" id="1159213"/>
    <lineage>
        <taxon>Bacteria</taxon>
        <taxon>Bacillati</taxon>
        <taxon>Bacillota</taxon>
        <taxon>Clostridia</taxon>
        <taxon>Peptostreptococcales</taxon>
        <taxon>Peptostreptococcaceae</taxon>
        <taxon>Peptostreptococcus</taxon>
    </lineage>
</organism>
<dbReference type="InterPro" id="IPR036291">
    <property type="entry name" value="NAD(P)-bd_dom_sf"/>
</dbReference>
<dbReference type="InterPro" id="IPR050721">
    <property type="entry name" value="Trk_Ktr_HKT_K-transport"/>
</dbReference>
<feature type="domain" description="RCK N-terminal" evidence="1">
    <location>
        <begin position="1"/>
        <end position="117"/>
    </location>
</feature>
<dbReference type="PROSITE" id="PS51201">
    <property type="entry name" value="RCK_N"/>
    <property type="match status" value="1"/>
</dbReference>
<protein>
    <submittedName>
        <fullName evidence="3">TrkA family potassium uptake protein</fullName>
    </submittedName>
</protein>
<dbReference type="Gene3D" id="3.40.50.720">
    <property type="entry name" value="NAD(P)-binding Rossmann-like Domain"/>
    <property type="match status" value="1"/>
</dbReference>
<dbReference type="Gene3D" id="3.30.70.1450">
    <property type="entry name" value="Regulator of K+ conductance, C-terminal domain"/>
    <property type="match status" value="1"/>
</dbReference>
<dbReference type="PANTHER" id="PTHR43833:SF7">
    <property type="entry name" value="KTR SYSTEM POTASSIUM UPTAKE PROTEIN C"/>
    <property type="match status" value="1"/>
</dbReference>
<evidence type="ECO:0000313" key="4">
    <source>
        <dbReference type="Proteomes" id="UP000713904"/>
    </source>
</evidence>
<dbReference type="Pfam" id="PF02254">
    <property type="entry name" value="TrkA_N"/>
    <property type="match status" value="1"/>
</dbReference>
<name>A0ABR6TL09_9FIRM</name>